<keyword evidence="8 10" id="KW-0472">Membrane</keyword>
<dbReference type="FunFam" id="2.60.40.150:FF:000034">
    <property type="entry name" value="otoferlin isoform X2"/>
    <property type="match status" value="1"/>
</dbReference>
<dbReference type="Gene3D" id="2.60.40.150">
    <property type="entry name" value="C2 domain"/>
    <property type="match status" value="5"/>
</dbReference>
<evidence type="ECO:0000256" key="10">
    <source>
        <dbReference type="SAM" id="Phobius"/>
    </source>
</evidence>
<dbReference type="Proteomes" id="UP000694558">
    <property type="component" value="Chromosome 17"/>
</dbReference>
<dbReference type="InterPro" id="IPR037724">
    <property type="entry name" value="C2E_Ferlin"/>
</dbReference>
<dbReference type="CDD" id="cd04011">
    <property type="entry name" value="C2B_Ferlin"/>
    <property type="match status" value="1"/>
</dbReference>
<accession>A0A8D3C5A2</accession>
<reference evidence="12" key="2">
    <citation type="submission" date="2025-08" db="UniProtKB">
        <authorList>
            <consortium name="Ensembl"/>
        </authorList>
    </citation>
    <scope>IDENTIFICATION</scope>
</reference>
<feature type="region of interest" description="Disordered" evidence="9">
    <location>
        <begin position="1071"/>
        <end position="1092"/>
    </location>
</feature>
<evidence type="ECO:0000256" key="4">
    <source>
        <dbReference type="ARBA" id="ARBA00022723"/>
    </source>
</evidence>
<feature type="transmembrane region" description="Helical" evidence="10">
    <location>
        <begin position="1684"/>
        <end position="1704"/>
    </location>
</feature>
<dbReference type="GO" id="GO:0048787">
    <property type="term" value="C:presynaptic active zone membrane"/>
    <property type="evidence" value="ECO:0007669"/>
    <property type="project" value="TreeGrafter"/>
</dbReference>
<keyword evidence="5" id="KW-0677">Repeat</keyword>
<dbReference type="InterPro" id="IPR012561">
    <property type="entry name" value="Ferlin_B-domain"/>
</dbReference>
<dbReference type="SMART" id="SM00239">
    <property type="entry name" value="C2"/>
    <property type="match status" value="5"/>
</dbReference>
<evidence type="ECO:0000313" key="12">
    <source>
        <dbReference type="Ensembl" id="ENSSMAP00000042460.1"/>
    </source>
</evidence>
<dbReference type="Ensembl" id="ENSSMAT00000059405.1">
    <property type="protein sequence ID" value="ENSSMAP00000042460.1"/>
    <property type="gene ID" value="ENSSMAG00000013449.2"/>
</dbReference>
<dbReference type="InterPro" id="IPR037720">
    <property type="entry name" value="C2B_Ferlin"/>
</dbReference>
<dbReference type="PROSITE" id="PS50004">
    <property type="entry name" value="C2"/>
    <property type="match status" value="6"/>
</dbReference>
<dbReference type="Pfam" id="PF08150">
    <property type="entry name" value="FerB"/>
    <property type="match status" value="1"/>
</dbReference>
<dbReference type="Pfam" id="PF22901">
    <property type="entry name" value="dsrm_Ferlin"/>
    <property type="match status" value="1"/>
</dbReference>
<dbReference type="GeneTree" id="ENSGT00940000155086"/>
<dbReference type="CDD" id="cd04018">
    <property type="entry name" value="C2C_Ferlin"/>
    <property type="match status" value="1"/>
</dbReference>
<dbReference type="InterPro" id="IPR037722">
    <property type="entry name" value="C2C_Ferlin"/>
</dbReference>
<dbReference type="GO" id="GO:0005509">
    <property type="term" value="F:calcium ion binding"/>
    <property type="evidence" value="ECO:0007669"/>
    <property type="project" value="TreeGrafter"/>
</dbReference>
<reference evidence="12" key="1">
    <citation type="submission" date="2023-05" db="EMBL/GenBank/DDBJ databases">
        <title>High-quality long-read genome of Scophthalmus maximus.</title>
        <authorList>
            <person name="Lien S."/>
            <person name="Martinez P."/>
        </authorList>
    </citation>
    <scope>NUCLEOTIDE SEQUENCE [LARGE SCALE GENOMIC DNA]</scope>
</reference>
<evidence type="ECO:0000259" key="11">
    <source>
        <dbReference type="PROSITE" id="PS50004"/>
    </source>
</evidence>
<evidence type="ECO:0000256" key="1">
    <source>
        <dbReference type="ARBA" id="ARBA00004167"/>
    </source>
</evidence>
<keyword evidence="4" id="KW-0479">Metal-binding</keyword>
<evidence type="ECO:0000256" key="2">
    <source>
        <dbReference type="ARBA" id="ARBA00007561"/>
    </source>
</evidence>
<evidence type="ECO:0000256" key="5">
    <source>
        <dbReference type="ARBA" id="ARBA00022737"/>
    </source>
</evidence>
<evidence type="ECO:0000256" key="7">
    <source>
        <dbReference type="ARBA" id="ARBA00022989"/>
    </source>
</evidence>
<feature type="domain" description="C2" evidence="11">
    <location>
        <begin position="705"/>
        <end position="831"/>
    </location>
</feature>
<keyword evidence="7 10" id="KW-1133">Transmembrane helix</keyword>
<dbReference type="GO" id="GO:0030672">
    <property type="term" value="C:synaptic vesicle membrane"/>
    <property type="evidence" value="ECO:0007669"/>
    <property type="project" value="TreeGrafter"/>
</dbReference>
<dbReference type="Pfam" id="PF00168">
    <property type="entry name" value="C2"/>
    <property type="match status" value="5"/>
</dbReference>
<dbReference type="InterPro" id="IPR000008">
    <property type="entry name" value="C2_dom"/>
</dbReference>
<feature type="domain" description="C2" evidence="11">
    <location>
        <begin position="164"/>
        <end position="295"/>
    </location>
</feature>
<dbReference type="GO" id="GO:0016082">
    <property type="term" value="P:synaptic vesicle priming"/>
    <property type="evidence" value="ECO:0007669"/>
    <property type="project" value="TreeGrafter"/>
</dbReference>
<feature type="domain" description="C2" evidence="11">
    <location>
        <begin position="1232"/>
        <end position="1353"/>
    </location>
</feature>
<dbReference type="FunFam" id="2.60.40.150:FF:000009">
    <property type="entry name" value="dysferlin isoform X2"/>
    <property type="match status" value="1"/>
</dbReference>
<dbReference type="SUPFAM" id="SSF49562">
    <property type="entry name" value="C2 domain (Calcium/lipid-binding domain, CaLB)"/>
    <property type="match status" value="6"/>
</dbReference>
<dbReference type="GO" id="GO:0007009">
    <property type="term" value="P:plasma membrane organization"/>
    <property type="evidence" value="ECO:0007669"/>
    <property type="project" value="TreeGrafter"/>
</dbReference>
<dbReference type="PANTHER" id="PTHR12546">
    <property type="entry name" value="FER-1-LIKE"/>
    <property type="match status" value="1"/>
</dbReference>
<evidence type="ECO:0000313" key="13">
    <source>
        <dbReference type="Proteomes" id="UP000694558"/>
    </source>
</evidence>
<evidence type="ECO:0000256" key="8">
    <source>
        <dbReference type="ARBA" id="ARBA00023136"/>
    </source>
</evidence>
<evidence type="ECO:0000256" key="6">
    <source>
        <dbReference type="ARBA" id="ARBA00022837"/>
    </source>
</evidence>
<feature type="domain" description="C2" evidence="11">
    <location>
        <begin position="878"/>
        <end position="1004"/>
    </location>
</feature>
<keyword evidence="3 10" id="KW-0812">Transmembrane</keyword>
<dbReference type="InterPro" id="IPR037721">
    <property type="entry name" value="Ferlin"/>
</dbReference>
<dbReference type="FunFam" id="2.60.40.150:FF:000054">
    <property type="entry name" value="otoferlin isoform X2"/>
    <property type="match status" value="1"/>
</dbReference>
<proteinExistence type="inferred from homology"/>
<organism evidence="12 13">
    <name type="scientific">Scophthalmus maximus</name>
    <name type="common">Turbot</name>
    <name type="synonym">Psetta maxima</name>
    <dbReference type="NCBI Taxonomy" id="52904"/>
    <lineage>
        <taxon>Eukaryota</taxon>
        <taxon>Metazoa</taxon>
        <taxon>Chordata</taxon>
        <taxon>Craniata</taxon>
        <taxon>Vertebrata</taxon>
        <taxon>Euteleostomi</taxon>
        <taxon>Actinopterygii</taxon>
        <taxon>Neopterygii</taxon>
        <taxon>Teleostei</taxon>
        <taxon>Neoteleostei</taxon>
        <taxon>Acanthomorphata</taxon>
        <taxon>Carangaria</taxon>
        <taxon>Pleuronectiformes</taxon>
        <taxon>Pleuronectoidei</taxon>
        <taxon>Scophthalmidae</taxon>
        <taxon>Scophthalmus</taxon>
    </lineage>
</organism>
<dbReference type="InterPro" id="IPR055072">
    <property type="entry name" value="Ferlin_DSRM"/>
</dbReference>
<dbReference type="PANTHER" id="PTHR12546:SF57">
    <property type="entry name" value="OTOFERLIN B"/>
    <property type="match status" value="1"/>
</dbReference>
<comment type="subcellular location">
    <subcellularLocation>
        <location evidence="1">Membrane</location>
        <topology evidence="1">Single-pass membrane protein</topology>
    </subcellularLocation>
</comment>
<dbReference type="CDD" id="cd04037">
    <property type="entry name" value="C2E_Ferlin"/>
    <property type="match status" value="1"/>
</dbReference>
<feature type="domain" description="C2" evidence="11">
    <location>
        <begin position="1"/>
        <end position="115"/>
    </location>
</feature>
<comment type="similarity">
    <text evidence="2">Belongs to the ferlin family.</text>
</comment>
<feature type="domain" description="C2" evidence="11">
    <location>
        <begin position="1457"/>
        <end position="1608"/>
    </location>
</feature>
<feature type="transmembrane region" description="Helical" evidence="10">
    <location>
        <begin position="414"/>
        <end position="436"/>
    </location>
</feature>
<dbReference type="FunFam" id="2.60.40.150:FF:000026">
    <property type="entry name" value="dysferlin isoform X2"/>
    <property type="match status" value="1"/>
</dbReference>
<name>A0A8D3C5A2_SCOMX</name>
<evidence type="ECO:0000256" key="3">
    <source>
        <dbReference type="ARBA" id="ARBA00022692"/>
    </source>
</evidence>
<dbReference type="InterPro" id="IPR037723">
    <property type="entry name" value="C2D_Ferlin"/>
</dbReference>
<sequence>FCTMKRSKHRGHKEDRNGVIEARQLVGLNMDPMVCVEIGEDKKYTSMKESTNCPYYNEYFVFDFHVPPDVMFDKILKLSVIHSKNLLRSGTLVGTFKLDVGTIYSQPGRGSTQNQTTLLQINTDNTDISASICRFLSQNISFSTNGSVCRLSCLPSKCITSSLCFSNLLIPEGVPAERQWARYYLKIYRAEGLPRMNTSIMANVKKAFIGENKDLVDPYVQVLFAGQKGKTSVQKSCYEPIWNEQIVFTEMFPPLCKRMKIQIRDSDKVNDVAIGTHFLDLRKIANDGDKGFLPTLGPAWVNMYGSTRTYTLMDEYQELNEGLGEGVSFRARLLISLGVEILDPSSPESCITGPLGLLRHFLCWRSVTSVKIWSYAHTCSFISQTATGKVEEFFLFGSFLEATMIDRKIGDKPINFEVTIGIFHYLLIFFLNIFLFSKFSFVVEETELIHNSSDEEMDDDGDLTSVATTPPMKPVITDRNYFHLPYFERKPCIYIKSWWQDQKRRLYNANIIDNLADKLEDGLNDVQEIIKTEKAYPERRLRGVLEELSHGCRYDILRFIWRSKFSFPFYSLSVNIHTFLNKMLDSKAMRSQVKRSTVRDKIKLAQNFLSKLRFLADEPQHSVPDVFIWMISNGKRIAYARVPSKDILYSSIDEERGKECGKVKTIFLRKGFGPAGWTVQSKIEIYLWLGLSRQRKDYLSGLPNGFEENKLSKGPGMLKQIFQLRVHMYQARSLFAADSTGLSDPFARVFFSTQSQVTEVLAETLCPTWDQLLVFENVELFGEANELRDDPPIIVIELYDQDTVGKADFMGRTFAKPVVKMADEHYGPPRFPPQLEYYQIYRGNGTAGEMLAAFELLQIGPNGKADLPPIDGPTDIDRGPLLPVPLGIRPVLSKYRIEVLFWGLRDLKRVNLAQVDRPRVDIECAGKGVQSALIPNYKKNPNFSTLVKWFEVDLPENELLHPPLNIRVVDCRAFGRYTLVGSVAVTSLRKFIYRATDKQANNWSAATESLRLTSHHLCFLTQGSDAVIKVEVKKKNSFKKGRVCSTFTGLKEFCGVSPTTRAVALCTKKQKDDDKDGKGKKKKRKKGDEPEEEELDESMLDWWSKYFASIETLTEVRNAVASRASRRVGDYIHYLYRTRCDGWKCRTDNELVFLKGTTCFCAYFLAFHTQVYPKELESEFDNFEDWLHSFNLFRGKGGDDDDQNATDEDRIVGKFKGSLCMYKVSDDLSRDVSFDSTMGMFQNIPHNDPINVLVRIYVIRATDLHPADINGKADPYITIKLGKTEIKDKENYISKQLNPLFGKSFDVEATFPMDSTLTVSIYDWDLVGTDDLIGETKLDLENRFYSKHRATCGVTCNYAIHGYNVWRDPMKPTQILAKLCKDGKLDGPHYGPGGRVKVENRTDEHLALTVLKHWEEIPRVGCKLVPEHVETRPLLHPDKPGIEQGRIEMWVDMFPKDMTAPGPALDISPRKPKKFELRVIIWNTDEVVLEDDDIFTGEKSSDIFVRGWLKGQQEDKQDTDVHYHSITGEGNFNWRFVYPFDYLMAEEKIVISKKESMFAWDETEYKIPARLNLQVWDADHFSADDFLGAIELDLNRFPRGAKTAKQCTIQMVTEETEMPVVSIFKQKRIKGWWPFVARNEDDEFELTVNPSEPGRLACRPDTSLQWLLTPFKAIKHLVCTQNKWLAIRIVAALLLLATLALFLYSMPGYAVKKVLGA</sequence>
<dbReference type="SMART" id="SM01201">
    <property type="entry name" value="FerB"/>
    <property type="match status" value="1"/>
</dbReference>
<dbReference type="InterPro" id="IPR035892">
    <property type="entry name" value="C2_domain_sf"/>
</dbReference>
<dbReference type="GO" id="GO:0035612">
    <property type="term" value="F:AP-2 adaptor complex binding"/>
    <property type="evidence" value="ECO:0007669"/>
    <property type="project" value="TreeGrafter"/>
</dbReference>
<dbReference type="CDD" id="cd04017">
    <property type="entry name" value="C2D_Ferlin"/>
    <property type="match status" value="1"/>
</dbReference>
<dbReference type="InterPro" id="IPR037725">
    <property type="entry name" value="C2F_Ferlin"/>
</dbReference>
<dbReference type="CDD" id="cd08374">
    <property type="entry name" value="C2F_Ferlin"/>
    <property type="match status" value="1"/>
</dbReference>
<evidence type="ECO:0000256" key="9">
    <source>
        <dbReference type="SAM" id="MobiDB-lite"/>
    </source>
</evidence>
<keyword evidence="6" id="KW-0106">Calcium</keyword>
<protein>
    <recommendedName>
        <fullName evidence="11">C2 domain-containing protein</fullName>
    </recommendedName>
</protein>